<sequence length="72" mass="8136">MDTIAESDQTIEETALNVRVDPVDDAFIFENAVALKECIHLRQVVAQASENFKTDISNPAFNTSWKHSTKQR</sequence>
<proteinExistence type="predicted"/>
<dbReference type="AlphaFoldDB" id="A0AAV4TS69"/>
<reference evidence="1 2" key="1">
    <citation type="submission" date="2021-06" db="EMBL/GenBank/DDBJ databases">
        <title>Caerostris extrusa draft genome.</title>
        <authorList>
            <person name="Kono N."/>
            <person name="Arakawa K."/>
        </authorList>
    </citation>
    <scope>NUCLEOTIDE SEQUENCE [LARGE SCALE GENOMIC DNA]</scope>
</reference>
<comment type="caution">
    <text evidence="1">The sequence shown here is derived from an EMBL/GenBank/DDBJ whole genome shotgun (WGS) entry which is preliminary data.</text>
</comment>
<organism evidence="1 2">
    <name type="scientific">Caerostris extrusa</name>
    <name type="common">Bark spider</name>
    <name type="synonym">Caerostris bankana</name>
    <dbReference type="NCBI Taxonomy" id="172846"/>
    <lineage>
        <taxon>Eukaryota</taxon>
        <taxon>Metazoa</taxon>
        <taxon>Ecdysozoa</taxon>
        <taxon>Arthropoda</taxon>
        <taxon>Chelicerata</taxon>
        <taxon>Arachnida</taxon>
        <taxon>Araneae</taxon>
        <taxon>Araneomorphae</taxon>
        <taxon>Entelegynae</taxon>
        <taxon>Araneoidea</taxon>
        <taxon>Araneidae</taxon>
        <taxon>Caerostris</taxon>
    </lineage>
</organism>
<evidence type="ECO:0000313" key="2">
    <source>
        <dbReference type="Proteomes" id="UP001054945"/>
    </source>
</evidence>
<accession>A0AAV4TS69</accession>
<keyword evidence="2" id="KW-1185">Reference proteome</keyword>
<dbReference type="EMBL" id="BPLR01011697">
    <property type="protein sequence ID" value="GIY48296.1"/>
    <property type="molecule type" value="Genomic_DNA"/>
</dbReference>
<name>A0AAV4TS69_CAEEX</name>
<evidence type="ECO:0000313" key="1">
    <source>
        <dbReference type="EMBL" id="GIY48296.1"/>
    </source>
</evidence>
<dbReference type="Proteomes" id="UP001054945">
    <property type="component" value="Unassembled WGS sequence"/>
</dbReference>
<protein>
    <submittedName>
        <fullName evidence="1">Uncharacterized protein</fullName>
    </submittedName>
</protein>
<gene>
    <name evidence="1" type="ORF">CEXT_806111</name>
</gene>